<feature type="chain" id="PRO_5039163877" evidence="2">
    <location>
        <begin position="29"/>
        <end position="541"/>
    </location>
</feature>
<dbReference type="OrthoDB" id="3311294at2"/>
<proteinExistence type="predicted"/>
<dbReference type="Gene3D" id="3.20.20.80">
    <property type="entry name" value="Glycosidases"/>
    <property type="match status" value="1"/>
</dbReference>
<name>A0A1H6C911_9ACTN</name>
<dbReference type="Pfam" id="PF16402">
    <property type="entry name" value="DUF5010"/>
    <property type="match status" value="1"/>
</dbReference>
<accession>A0A1H6C911</accession>
<dbReference type="Gene3D" id="2.60.120.260">
    <property type="entry name" value="Galactose-binding domain-like"/>
    <property type="match status" value="1"/>
</dbReference>
<reference evidence="4 5" key="1">
    <citation type="submission" date="2016-10" db="EMBL/GenBank/DDBJ databases">
        <authorList>
            <person name="de Groot N.N."/>
        </authorList>
    </citation>
    <scope>NUCLEOTIDE SEQUENCE [LARGE SCALE GENOMIC DNA]</scope>
    <source>
        <strain evidence="4 5">CGMCC 4.2023</strain>
    </source>
</reference>
<dbReference type="InterPro" id="IPR005084">
    <property type="entry name" value="CBM6"/>
</dbReference>
<organism evidence="4 5">
    <name type="scientific">Actinacidiphila yanglinensis</name>
    <dbReference type="NCBI Taxonomy" id="310779"/>
    <lineage>
        <taxon>Bacteria</taxon>
        <taxon>Bacillati</taxon>
        <taxon>Actinomycetota</taxon>
        <taxon>Actinomycetes</taxon>
        <taxon>Kitasatosporales</taxon>
        <taxon>Streptomycetaceae</taxon>
        <taxon>Actinacidiphila</taxon>
    </lineage>
</organism>
<protein>
    <submittedName>
        <fullName evidence="4">Carbohydrate binding module (Family 6)</fullName>
    </submittedName>
</protein>
<dbReference type="InterPro" id="IPR032178">
    <property type="entry name" value="DUF5010"/>
</dbReference>
<feature type="domain" description="CBM6" evidence="3">
    <location>
        <begin position="405"/>
        <end position="539"/>
    </location>
</feature>
<evidence type="ECO:0000256" key="2">
    <source>
        <dbReference type="SAM" id="SignalP"/>
    </source>
</evidence>
<dbReference type="CDD" id="cd04080">
    <property type="entry name" value="CBM6_cellulase-like"/>
    <property type="match status" value="1"/>
</dbReference>
<evidence type="ECO:0000256" key="1">
    <source>
        <dbReference type="ARBA" id="ARBA00022729"/>
    </source>
</evidence>
<sequence>MQRPTGTWPTHRILLLCAALALAVGTPAALGGGPASASASAASAAAPAVVVDDGGTSLTHRAAADTGALGVTFGFETSTLAGGPYTNQGSTIYNLPMYQAADQPSSQFWLNCVEQLVSAGVDFVAVDTRGFVPGSAVPNGGGDPRELTELVAAINQAGAAGTLKIAAFDDTPASMTDKKNQVKHHTGGYSPPFDMSDTTGAGEGGYQYLWDDDLKAFFQAVPSSMLYKVDGRPLVYLWSDNSFAFSNQGGGNSAAMLSYVRTQAQAQFGENPYFVTDQSWIANDPGVASVADGQDAWFGVPSPAYTNATLNGHTFGATVPGFSFVTGSTNMVIDPDHGRTLVNDLAATVGANDSLTLVEGFSDWLENAALWRTEDAPYATTLRDYPGQDINILRRYSKAPFPGTLTVQAETADSVSDTTSGNDFGVYRADGLDVQTTTDTGGGWNVGLVATGEWEQWNEVPLQNTEDFTVRVATPNPSTQLRFVVDGVAGPTLTVPDTGGWQTWQTVDAGTFQFKPGTYHTVRIEYPNGGLNVDWWQAVSS</sequence>
<dbReference type="Proteomes" id="UP000236754">
    <property type="component" value="Unassembled WGS sequence"/>
</dbReference>
<dbReference type="EMBL" id="FNVU01000008">
    <property type="protein sequence ID" value="SEG69451.1"/>
    <property type="molecule type" value="Genomic_DNA"/>
</dbReference>
<dbReference type="AlphaFoldDB" id="A0A1H6C911"/>
<dbReference type="RefSeq" id="WP_103887283.1">
    <property type="nucleotide sequence ID" value="NZ_FNVU01000008.1"/>
</dbReference>
<dbReference type="Pfam" id="PF18099">
    <property type="entry name" value="CBM_35_2"/>
    <property type="match status" value="1"/>
</dbReference>
<dbReference type="GO" id="GO:0030246">
    <property type="term" value="F:carbohydrate binding"/>
    <property type="evidence" value="ECO:0007669"/>
    <property type="project" value="InterPro"/>
</dbReference>
<keyword evidence="1 2" id="KW-0732">Signal</keyword>
<dbReference type="InterPro" id="IPR041342">
    <property type="entry name" value="CBM35"/>
</dbReference>
<dbReference type="SUPFAM" id="SSF49785">
    <property type="entry name" value="Galactose-binding domain-like"/>
    <property type="match status" value="1"/>
</dbReference>
<evidence type="ECO:0000313" key="4">
    <source>
        <dbReference type="EMBL" id="SEG69451.1"/>
    </source>
</evidence>
<dbReference type="InterPro" id="IPR008979">
    <property type="entry name" value="Galactose-bd-like_sf"/>
</dbReference>
<evidence type="ECO:0000313" key="5">
    <source>
        <dbReference type="Proteomes" id="UP000236754"/>
    </source>
</evidence>
<feature type="signal peptide" evidence="2">
    <location>
        <begin position="1"/>
        <end position="28"/>
    </location>
</feature>
<evidence type="ECO:0000259" key="3">
    <source>
        <dbReference type="PROSITE" id="PS51175"/>
    </source>
</evidence>
<dbReference type="PROSITE" id="PS51175">
    <property type="entry name" value="CBM6"/>
    <property type="match status" value="1"/>
</dbReference>
<dbReference type="InterPro" id="IPR006584">
    <property type="entry name" value="Cellulose-bd_IV"/>
</dbReference>
<keyword evidence="5" id="KW-1185">Reference proteome</keyword>
<dbReference type="SMART" id="SM00606">
    <property type="entry name" value="CBD_IV"/>
    <property type="match status" value="1"/>
</dbReference>
<gene>
    <name evidence="4" type="ORF">SAMN05216223_108184</name>
</gene>